<reference evidence="3" key="1">
    <citation type="journal article" date="2019" name="Int. J. Syst. Evol. Microbiol.">
        <title>The Global Catalogue of Microorganisms (GCM) 10K type strain sequencing project: providing services to taxonomists for standard genome sequencing and annotation.</title>
        <authorList>
            <consortium name="The Broad Institute Genomics Platform"/>
            <consortium name="The Broad Institute Genome Sequencing Center for Infectious Disease"/>
            <person name="Wu L."/>
            <person name="Ma J."/>
        </authorList>
    </citation>
    <scope>NUCLEOTIDE SEQUENCE [LARGE SCALE GENOMIC DNA]</scope>
    <source>
        <strain evidence="3">JCM 4737</strain>
    </source>
</reference>
<dbReference type="RefSeq" id="WP_138895672.1">
    <property type="nucleotide sequence ID" value="NZ_BMVO01000030.1"/>
</dbReference>
<evidence type="ECO:0008006" key="4">
    <source>
        <dbReference type="Google" id="ProtNLM"/>
    </source>
</evidence>
<name>A0ABQ3E9I8_9ACTN</name>
<gene>
    <name evidence="2" type="ORF">GCM10010346_59020</name>
</gene>
<accession>A0ABQ3E9I8</accession>
<comment type="caution">
    <text evidence="2">The sequence shown here is derived from an EMBL/GenBank/DDBJ whole genome shotgun (WGS) entry which is preliminary data.</text>
</comment>
<organism evidence="2 3">
    <name type="scientific">Streptomyces chryseus</name>
    <dbReference type="NCBI Taxonomy" id="68186"/>
    <lineage>
        <taxon>Bacteria</taxon>
        <taxon>Bacillati</taxon>
        <taxon>Actinomycetota</taxon>
        <taxon>Actinomycetes</taxon>
        <taxon>Kitasatosporales</taxon>
        <taxon>Streptomycetaceae</taxon>
        <taxon>Streptomyces</taxon>
    </lineage>
</organism>
<evidence type="ECO:0000313" key="2">
    <source>
        <dbReference type="EMBL" id="GHB27739.1"/>
    </source>
</evidence>
<proteinExistence type="predicted"/>
<sequence>MSTQVYDALGFDPAPGTPASVRRLVTILSKVGNQLNDAHGTLKRLGKSEGIWEGEAAAGFAKKVGELPKYLRDGHGSLMDAASALHKWDVQLTDFQTLASRYEADAEAARHTLKQAQSNPDLKLAGQTFDTDAALLDAQERLNHAAQRVNEATRTLNGIINTAHELIEEHAAAARVVADVIRRAAERAPDLPGLFDRFKDALEGLGDKLKIVAGLIHQWLKDHADLIYKIGDWLGYASAACDVLAILTSETLIGAVVFEAIGIVLNGWALAFHAGGWALGAEKGSWLDIGLDIVGFVPFGDLVRVGKVGVGAFTGVKIPMEVIDFGARASDAWKRADDIIDSVGGTARYGEVGEKWVMRNMTDLGQKARAIHITADNFTDRLGVAVARHFGDANLYKAGAGISDIGFQKMMPELIENTPLRHIPTIAGSVKPVIDDSGEVVGKYIDPRSWPARGYEAALGSTNLAKEGIRMVTEDVQYLSDKVHGAADGARDTAGRVVDDIRNVFG</sequence>
<protein>
    <recommendedName>
        <fullName evidence="4">WXG100 family type VII secretion target</fullName>
    </recommendedName>
</protein>
<feature type="coiled-coil region" evidence="1">
    <location>
        <begin position="99"/>
        <end position="155"/>
    </location>
</feature>
<evidence type="ECO:0000313" key="3">
    <source>
        <dbReference type="Proteomes" id="UP000599437"/>
    </source>
</evidence>
<dbReference type="EMBL" id="BMVO01000030">
    <property type="protein sequence ID" value="GHB27739.1"/>
    <property type="molecule type" value="Genomic_DNA"/>
</dbReference>
<evidence type="ECO:0000256" key="1">
    <source>
        <dbReference type="SAM" id="Coils"/>
    </source>
</evidence>
<dbReference type="Proteomes" id="UP000599437">
    <property type="component" value="Unassembled WGS sequence"/>
</dbReference>
<keyword evidence="1" id="KW-0175">Coiled coil</keyword>
<keyword evidence="3" id="KW-1185">Reference proteome</keyword>